<dbReference type="RefSeq" id="WP_283870002.1">
    <property type="nucleotide sequence ID" value="NZ_CP126101.1"/>
</dbReference>
<reference evidence="2" key="1">
    <citation type="submission" date="2023-05" db="EMBL/GenBank/DDBJ databases">
        <title>Comparative genomics of Bacillaceae isolates and their secondary metabolite potential.</title>
        <authorList>
            <person name="Song L."/>
            <person name="Nielsen L.J."/>
            <person name="Mohite O."/>
            <person name="Xu X."/>
            <person name="Weber T."/>
            <person name="Kovacs A.T."/>
        </authorList>
    </citation>
    <scope>NUCLEOTIDE SEQUENCE</scope>
    <source>
        <strain evidence="2">LY1</strain>
    </source>
</reference>
<evidence type="ECO:0000313" key="3">
    <source>
        <dbReference type="Proteomes" id="UP001178322"/>
    </source>
</evidence>
<sequence length="286" mass="33022">MNIKHELERSLPASIKLSEKEKANIRTKIQKSHQPKYHVKPLIVSIVAAILIGISLLPIIQSVEKVSPPLNDTSMSITDEGQQQIIEPPAQSVEETPKEPLSLTDEEKRQYYEQYLEIIDRAMQKKTGLSFGVVPIEEYKDEYWITPQQFENDVHSWLEEHLATEREKIDNMLITPEPVITNADGSTTKTTYIYFPDILKTIEVTGHFETQYNEIYDRQLFIKADNISTKLAYPRGTWEQTSYRVSLIDGGRTFSIRIEGNFDYNGLHFEKAFTIEFNCDVNGKIY</sequence>
<keyword evidence="1" id="KW-0812">Transmembrane</keyword>
<protein>
    <recommendedName>
        <fullName evidence="4">ECF-type sigma factor negative effector</fullName>
    </recommendedName>
</protein>
<accession>A0AAX3WUL3</accession>
<dbReference type="Proteomes" id="UP001178322">
    <property type="component" value="Chromosome"/>
</dbReference>
<evidence type="ECO:0008006" key="4">
    <source>
        <dbReference type="Google" id="ProtNLM"/>
    </source>
</evidence>
<evidence type="ECO:0000256" key="1">
    <source>
        <dbReference type="SAM" id="Phobius"/>
    </source>
</evidence>
<dbReference type="AlphaFoldDB" id="A0AAX3WUL3"/>
<name>A0AAX3WUL3_9BACI</name>
<gene>
    <name evidence="2" type="ORF">QNH24_24740</name>
</gene>
<dbReference type="EMBL" id="CP126101">
    <property type="protein sequence ID" value="WHY51429.1"/>
    <property type="molecule type" value="Genomic_DNA"/>
</dbReference>
<organism evidence="2 3">
    <name type="scientific">Lysinibacillus pakistanensis</name>
    <dbReference type="NCBI Taxonomy" id="759811"/>
    <lineage>
        <taxon>Bacteria</taxon>
        <taxon>Bacillati</taxon>
        <taxon>Bacillota</taxon>
        <taxon>Bacilli</taxon>
        <taxon>Bacillales</taxon>
        <taxon>Bacillaceae</taxon>
        <taxon>Lysinibacillus</taxon>
    </lineage>
</organism>
<keyword evidence="1" id="KW-1133">Transmembrane helix</keyword>
<feature type="transmembrane region" description="Helical" evidence="1">
    <location>
        <begin position="41"/>
        <end position="60"/>
    </location>
</feature>
<proteinExistence type="predicted"/>
<keyword evidence="1" id="KW-0472">Membrane</keyword>
<evidence type="ECO:0000313" key="2">
    <source>
        <dbReference type="EMBL" id="WHY51429.1"/>
    </source>
</evidence>